<dbReference type="Gene3D" id="1.10.3720.10">
    <property type="entry name" value="MetI-like"/>
    <property type="match status" value="1"/>
</dbReference>
<gene>
    <name evidence="6" type="ORF">VQ7734_02528</name>
</gene>
<sequence length="212" mass="23521">MSHSELYSLTLLLLPAFTYNLLISFLATVVGIPIGWALSLLSLTSSRWFHPIARLIQSIFCNVPSFVLLFYLTMIMPSHLELFSFHWQLSPLIKTVVALAIPVIGYSCDAFIQQHQGHKAITMAALKQFFIVILMASTTASVIGVKEILATANMFIASAGHAGIMLPVYGVVTFIFILSGLLIQLIFTFLKHIHFHKTPSETPAHAQEINHD</sequence>
<feature type="transmembrane region" description="Helical" evidence="5">
    <location>
        <begin position="55"/>
        <end position="72"/>
    </location>
</feature>
<feature type="transmembrane region" description="Helical" evidence="5">
    <location>
        <begin position="20"/>
        <end position="43"/>
    </location>
</feature>
<dbReference type="AlphaFoldDB" id="A0A1M7YVR1"/>
<keyword evidence="7" id="KW-1185">Reference proteome</keyword>
<dbReference type="InterPro" id="IPR035906">
    <property type="entry name" value="MetI-like_sf"/>
</dbReference>
<evidence type="ECO:0000256" key="3">
    <source>
        <dbReference type="ARBA" id="ARBA00022989"/>
    </source>
</evidence>
<evidence type="ECO:0000256" key="4">
    <source>
        <dbReference type="ARBA" id="ARBA00023136"/>
    </source>
</evidence>
<dbReference type="RefSeq" id="WP_073583049.1">
    <property type="nucleotide sequence ID" value="NZ_AP024897.1"/>
</dbReference>
<name>A0A1M7YVR1_9VIBR</name>
<reference evidence="7" key="1">
    <citation type="submission" date="2016-12" db="EMBL/GenBank/DDBJ databases">
        <authorList>
            <person name="Rodrigo-Torres L."/>
            <person name="Arahal R.D."/>
            <person name="Lucena T."/>
        </authorList>
    </citation>
    <scope>NUCLEOTIDE SEQUENCE [LARGE SCALE GENOMIC DNA]</scope>
</reference>
<feature type="transmembrane region" description="Helical" evidence="5">
    <location>
        <begin position="164"/>
        <end position="190"/>
    </location>
</feature>
<evidence type="ECO:0000313" key="6">
    <source>
        <dbReference type="EMBL" id="SHO56759.1"/>
    </source>
</evidence>
<evidence type="ECO:0000256" key="2">
    <source>
        <dbReference type="ARBA" id="ARBA00022692"/>
    </source>
</evidence>
<evidence type="ECO:0000256" key="1">
    <source>
        <dbReference type="ARBA" id="ARBA00004141"/>
    </source>
</evidence>
<dbReference type="GO" id="GO:0016020">
    <property type="term" value="C:membrane"/>
    <property type="evidence" value="ECO:0007669"/>
    <property type="project" value="UniProtKB-SubCell"/>
</dbReference>
<feature type="transmembrane region" description="Helical" evidence="5">
    <location>
        <begin position="92"/>
        <end position="112"/>
    </location>
</feature>
<evidence type="ECO:0000313" key="7">
    <source>
        <dbReference type="Proteomes" id="UP000184600"/>
    </source>
</evidence>
<dbReference type="EMBL" id="FRFG01000028">
    <property type="protein sequence ID" value="SHO56759.1"/>
    <property type="molecule type" value="Genomic_DNA"/>
</dbReference>
<keyword evidence="2 5" id="KW-0812">Transmembrane</keyword>
<keyword evidence="4 5" id="KW-0472">Membrane</keyword>
<dbReference type="OrthoDB" id="9809799at2"/>
<proteinExistence type="predicted"/>
<dbReference type="STRING" id="1117707.VQ7734_02528"/>
<evidence type="ECO:0000256" key="5">
    <source>
        <dbReference type="SAM" id="Phobius"/>
    </source>
</evidence>
<protein>
    <submittedName>
        <fullName evidence="6">Uncharacterized protein</fullName>
    </submittedName>
</protein>
<organism evidence="6 7">
    <name type="scientific">Vibrio quintilis</name>
    <dbReference type="NCBI Taxonomy" id="1117707"/>
    <lineage>
        <taxon>Bacteria</taxon>
        <taxon>Pseudomonadati</taxon>
        <taxon>Pseudomonadota</taxon>
        <taxon>Gammaproteobacteria</taxon>
        <taxon>Vibrionales</taxon>
        <taxon>Vibrionaceae</taxon>
        <taxon>Vibrio</taxon>
    </lineage>
</organism>
<comment type="subcellular location">
    <subcellularLocation>
        <location evidence="1">Membrane</location>
        <topology evidence="1">Multi-pass membrane protein</topology>
    </subcellularLocation>
</comment>
<dbReference type="Proteomes" id="UP000184600">
    <property type="component" value="Unassembled WGS sequence"/>
</dbReference>
<accession>A0A1M7YVR1</accession>
<dbReference type="SUPFAM" id="SSF161098">
    <property type="entry name" value="MetI-like"/>
    <property type="match status" value="1"/>
</dbReference>
<feature type="transmembrane region" description="Helical" evidence="5">
    <location>
        <begin position="124"/>
        <end position="144"/>
    </location>
</feature>
<keyword evidence="3 5" id="KW-1133">Transmembrane helix</keyword>